<feature type="region of interest" description="Disordered" evidence="1">
    <location>
        <begin position="1"/>
        <end position="78"/>
    </location>
</feature>
<feature type="region of interest" description="Disordered" evidence="1">
    <location>
        <begin position="129"/>
        <end position="203"/>
    </location>
</feature>
<feature type="compositionally biased region" description="Acidic residues" evidence="1">
    <location>
        <begin position="134"/>
        <end position="146"/>
    </location>
</feature>
<name>A0A224YAF8_9ACAR</name>
<feature type="compositionally biased region" description="Low complexity" evidence="1">
    <location>
        <begin position="14"/>
        <end position="28"/>
    </location>
</feature>
<sequence>MRALSVSAVSKCKPAAAQQHQQQQQQPPSRRRRFPAKAAGAPRRFSMCWSDTTLGSSLAGKPSLKPKEESHKNQKSASLLGLKAYRHINAPSAAGSAQTVEELHTDDITFSGANARPYLERACRPKLFQRDESSGSEDSEEDECDSAADQVGKISDSDTDESMEEFPPERPTLRPKLLQTSRSHSFSQSHLESRKQEFHPAQYSTNKTEAVTFVMSETTRPGPRLICRGNYVTESDLLAHGLSLSNSVPSLGSTFVAPAFALPAKLRWKLNPAEYQEYIMPAKLRHKQDRLLSSVAKSSDIGTADKNEPGTSGCSIVAPLMATVKTEHKELPSERRSRAKRLWWEQIKQLDLRLSSGGAGCAISEESVEDLLSSLPKFLLAELFPDQTSTRKRTKKASHQPNVPAKTSVVPSRRSLIMKENWRKRKEAWLSAAAQTLAAASRPVCASGSNPPSPSTEQCEDSGPTEDSSQYLARSMALLRCRQYRHDMIAQMDLQQRYCNL</sequence>
<feature type="compositionally biased region" description="Polar residues" evidence="1">
    <location>
        <begin position="178"/>
        <end position="190"/>
    </location>
</feature>
<feature type="region of interest" description="Disordered" evidence="1">
    <location>
        <begin position="389"/>
        <end position="408"/>
    </location>
</feature>
<reference evidence="2" key="1">
    <citation type="journal article" date="2017" name="Parasit. Vectors">
        <title>Sialotranscriptomics of Rhipicephalus zambeziensis reveals intricate expression profiles of secretory proteins and suggests tight temporal transcriptional regulation during blood-feeding.</title>
        <authorList>
            <person name="de Castro M.H."/>
            <person name="de Klerk D."/>
            <person name="Pienaar R."/>
            <person name="Rees D.J.G."/>
            <person name="Mans B.J."/>
        </authorList>
    </citation>
    <scope>NUCLEOTIDE SEQUENCE</scope>
    <source>
        <tissue evidence="2">Salivary glands</tissue>
    </source>
</reference>
<evidence type="ECO:0000256" key="1">
    <source>
        <dbReference type="SAM" id="MobiDB-lite"/>
    </source>
</evidence>
<feature type="compositionally biased region" description="Acidic residues" evidence="1">
    <location>
        <begin position="157"/>
        <end position="166"/>
    </location>
</feature>
<organism evidence="2">
    <name type="scientific">Rhipicephalus zambeziensis</name>
    <dbReference type="NCBI Taxonomy" id="60191"/>
    <lineage>
        <taxon>Eukaryota</taxon>
        <taxon>Metazoa</taxon>
        <taxon>Ecdysozoa</taxon>
        <taxon>Arthropoda</taxon>
        <taxon>Chelicerata</taxon>
        <taxon>Arachnida</taxon>
        <taxon>Acari</taxon>
        <taxon>Parasitiformes</taxon>
        <taxon>Ixodida</taxon>
        <taxon>Ixodoidea</taxon>
        <taxon>Ixodidae</taxon>
        <taxon>Rhipicephalinae</taxon>
        <taxon>Rhipicephalus</taxon>
        <taxon>Rhipicephalus</taxon>
    </lineage>
</organism>
<feature type="region of interest" description="Disordered" evidence="1">
    <location>
        <begin position="441"/>
        <end position="468"/>
    </location>
</feature>
<proteinExistence type="predicted"/>
<evidence type="ECO:0000313" key="2">
    <source>
        <dbReference type="EMBL" id="MAA13865.1"/>
    </source>
</evidence>
<accession>A0A224YAF8</accession>
<dbReference type="EMBL" id="GFPF01002719">
    <property type="protein sequence ID" value="MAA13865.1"/>
    <property type="molecule type" value="Transcribed_RNA"/>
</dbReference>
<protein>
    <submittedName>
        <fullName evidence="2">Uncharacterized protein</fullName>
    </submittedName>
</protein>
<dbReference type="AlphaFoldDB" id="A0A224YAF8"/>